<name>A0A2Z7B0F7_9LAMI</name>
<dbReference type="AlphaFoldDB" id="A0A2Z7B0F7"/>
<proteinExistence type="predicted"/>
<evidence type="ECO:0000313" key="1">
    <source>
        <dbReference type="EMBL" id="KZV27213.1"/>
    </source>
</evidence>
<evidence type="ECO:0000313" key="2">
    <source>
        <dbReference type="Proteomes" id="UP000250235"/>
    </source>
</evidence>
<dbReference type="EMBL" id="KV010646">
    <property type="protein sequence ID" value="KZV27213.1"/>
    <property type="molecule type" value="Genomic_DNA"/>
</dbReference>
<reference evidence="1 2" key="1">
    <citation type="journal article" date="2015" name="Proc. Natl. Acad. Sci. U.S.A.">
        <title>The resurrection genome of Boea hygrometrica: A blueprint for survival of dehydration.</title>
        <authorList>
            <person name="Xiao L."/>
            <person name="Yang G."/>
            <person name="Zhang L."/>
            <person name="Yang X."/>
            <person name="Zhao S."/>
            <person name="Ji Z."/>
            <person name="Zhou Q."/>
            <person name="Hu M."/>
            <person name="Wang Y."/>
            <person name="Chen M."/>
            <person name="Xu Y."/>
            <person name="Jin H."/>
            <person name="Xiao X."/>
            <person name="Hu G."/>
            <person name="Bao F."/>
            <person name="Hu Y."/>
            <person name="Wan P."/>
            <person name="Li L."/>
            <person name="Deng X."/>
            <person name="Kuang T."/>
            <person name="Xiang C."/>
            <person name="Zhu J.K."/>
            <person name="Oliver M.J."/>
            <person name="He Y."/>
        </authorList>
    </citation>
    <scope>NUCLEOTIDE SEQUENCE [LARGE SCALE GENOMIC DNA]</scope>
    <source>
        <strain evidence="2">cv. XS01</strain>
    </source>
</reference>
<keyword evidence="2" id="KW-1185">Reference proteome</keyword>
<accession>A0A2Z7B0F7</accession>
<sequence>MNANEELTAKTICFRITCSSCNYCKNTKSYHCGIKPVARTVRTKQPNVEQ</sequence>
<protein>
    <submittedName>
        <fullName evidence="1">Uncharacterized protein</fullName>
    </submittedName>
</protein>
<dbReference type="Proteomes" id="UP000250235">
    <property type="component" value="Unassembled WGS sequence"/>
</dbReference>
<organism evidence="1 2">
    <name type="scientific">Dorcoceras hygrometricum</name>
    <dbReference type="NCBI Taxonomy" id="472368"/>
    <lineage>
        <taxon>Eukaryota</taxon>
        <taxon>Viridiplantae</taxon>
        <taxon>Streptophyta</taxon>
        <taxon>Embryophyta</taxon>
        <taxon>Tracheophyta</taxon>
        <taxon>Spermatophyta</taxon>
        <taxon>Magnoliopsida</taxon>
        <taxon>eudicotyledons</taxon>
        <taxon>Gunneridae</taxon>
        <taxon>Pentapetalae</taxon>
        <taxon>asterids</taxon>
        <taxon>lamiids</taxon>
        <taxon>Lamiales</taxon>
        <taxon>Gesneriaceae</taxon>
        <taxon>Didymocarpoideae</taxon>
        <taxon>Trichosporeae</taxon>
        <taxon>Loxocarpinae</taxon>
        <taxon>Dorcoceras</taxon>
    </lineage>
</organism>
<gene>
    <name evidence="1" type="ORF">F511_04666</name>
</gene>